<comment type="caution">
    <text evidence="4">The sequence shown here is derived from an EMBL/GenBank/DDBJ whole genome shotgun (WGS) entry which is preliminary data.</text>
</comment>
<keyword evidence="5" id="KW-1185">Reference proteome</keyword>
<evidence type="ECO:0000259" key="3">
    <source>
        <dbReference type="PROSITE" id="PS50801"/>
    </source>
</evidence>
<reference evidence="4 5" key="1">
    <citation type="submission" date="2018-12" db="EMBL/GenBank/DDBJ databases">
        <title>Bacillus ochoae sp. nov., Paenibacillus whitsoniae sp. nov., Paenibacillus spiritus sp. nov. Isolated from the Mars Exploration Rover during spacecraft assembly.</title>
        <authorList>
            <person name="Seuylemezian A."/>
            <person name="Vaishampayan P."/>
        </authorList>
    </citation>
    <scope>NUCLEOTIDE SEQUENCE [LARGE SCALE GENOMIC DNA]</scope>
    <source>
        <strain evidence="4 5">MER 54</strain>
    </source>
</reference>
<dbReference type="CDD" id="cd07043">
    <property type="entry name" value="STAS_anti-anti-sigma_factors"/>
    <property type="match status" value="1"/>
</dbReference>
<gene>
    <name evidence="4" type="ORF">EJQ19_05295</name>
</gene>
<dbReference type="OrthoDB" id="9793697at2"/>
<evidence type="ECO:0000313" key="4">
    <source>
        <dbReference type="EMBL" id="RTE10689.1"/>
    </source>
</evidence>
<dbReference type="PANTHER" id="PTHR33495:SF2">
    <property type="entry name" value="ANTI-SIGMA FACTOR ANTAGONIST TM_1081-RELATED"/>
    <property type="match status" value="1"/>
</dbReference>
<dbReference type="PANTHER" id="PTHR33495">
    <property type="entry name" value="ANTI-SIGMA FACTOR ANTAGONIST TM_1081-RELATED-RELATED"/>
    <property type="match status" value="1"/>
</dbReference>
<dbReference type="Gene3D" id="3.30.750.24">
    <property type="entry name" value="STAS domain"/>
    <property type="match status" value="1"/>
</dbReference>
<name>A0A430JI21_9BACL</name>
<dbReference type="Proteomes" id="UP000276128">
    <property type="component" value="Unassembled WGS sequence"/>
</dbReference>
<evidence type="ECO:0000256" key="1">
    <source>
        <dbReference type="ARBA" id="ARBA00009013"/>
    </source>
</evidence>
<sequence>MTVDKFQIDRQENGSAIKLHLRGELDLAAAAAFREALESVVYSADRELTLDLEKLAYIDSTGIGILVSAVKTRDKLKASLYVTNIPPKIKRLFDMTGISPYLNEGAKGGK</sequence>
<dbReference type="RefSeq" id="WP_126140152.1">
    <property type="nucleotide sequence ID" value="NZ_RXHU01000015.1"/>
</dbReference>
<dbReference type="PROSITE" id="PS50801">
    <property type="entry name" value="STAS"/>
    <property type="match status" value="1"/>
</dbReference>
<dbReference type="NCBIfam" id="TIGR00377">
    <property type="entry name" value="ant_ant_sig"/>
    <property type="match status" value="1"/>
</dbReference>
<evidence type="ECO:0000313" key="5">
    <source>
        <dbReference type="Proteomes" id="UP000276128"/>
    </source>
</evidence>
<accession>A0A430JI21</accession>
<dbReference type="InterPro" id="IPR003658">
    <property type="entry name" value="Anti-sigma_ant"/>
</dbReference>
<dbReference type="InterPro" id="IPR002645">
    <property type="entry name" value="STAS_dom"/>
</dbReference>
<dbReference type="EMBL" id="RXHU01000015">
    <property type="protein sequence ID" value="RTE10689.1"/>
    <property type="molecule type" value="Genomic_DNA"/>
</dbReference>
<comment type="similarity">
    <text evidence="1 2">Belongs to the anti-sigma-factor antagonist family.</text>
</comment>
<dbReference type="Pfam" id="PF01740">
    <property type="entry name" value="STAS"/>
    <property type="match status" value="1"/>
</dbReference>
<feature type="domain" description="STAS" evidence="3">
    <location>
        <begin position="6"/>
        <end position="110"/>
    </location>
</feature>
<evidence type="ECO:0000256" key="2">
    <source>
        <dbReference type="RuleBase" id="RU003749"/>
    </source>
</evidence>
<dbReference type="AlphaFoldDB" id="A0A430JI21"/>
<protein>
    <recommendedName>
        <fullName evidence="2">Anti-sigma factor antagonist</fullName>
    </recommendedName>
</protein>
<organism evidence="4 5">
    <name type="scientific">Paenibacillus whitsoniae</name>
    <dbReference type="NCBI Taxonomy" id="2496558"/>
    <lineage>
        <taxon>Bacteria</taxon>
        <taxon>Bacillati</taxon>
        <taxon>Bacillota</taxon>
        <taxon>Bacilli</taxon>
        <taxon>Bacillales</taxon>
        <taxon>Paenibacillaceae</taxon>
        <taxon>Paenibacillus</taxon>
    </lineage>
</organism>
<dbReference type="SUPFAM" id="SSF52091">
    <property type="entry name" value="SpoIIaa-like"/>
    <property type="match status" value="1"/>
</dbReference>
<proteinExistence type="inferred from homology"/>
<dbReference type="InterPro" id="IPR036513">
    <property type="entry name" value="STAS_dom_sf"/>
</dbReference>
<dbReference type="GO" id="GO:0043856">
    <property type="term" value="F:anti-sigma factor antagonist activity"/>
    <property type="evidence" value="ECO:0007669"/>
    <property type="project" value="InterPro"/>
</dbReference>